<dbReference type="GO" id="GO:0032259">
    <property type="term" value="P:methylation"/>
    <property type="evidence" value="ECO:0007669"/>
    <property type="project" value="UniProtKB-KW"/>
</dbReference>
<dbReference type="InterPro" id="IPR041698">
    <property type="entry name" value="Methyltransf_25"/>
</dbReference>
<dbReference type="EMBL" id="JAQLKE010000010">
    <property type="protein sequence ID" value="MDB7083761.1"/>
    <property type="molecule type" value="Genomic_DNA"/>
</dbReference>
<keyword evidence="4" id="KW-0489">Methyltransferase</keyword>
<dbReference type="PANTHER" id="PTHR43861:SF3">
    <property type="entry name" value="PUTATIVE (AFU_ORTHOLOGUE AFUA_2G14390)-RELATED"/>
    <property type="match status" value="1"/>
</dbReference>
<sequence length="276" mass="32258">MKDILKQLNTRPKLFEQSTASIWDDPHISKGMLKAHLNENQESATRKLDFVKKSVAWINTVLPNHHYNNLLDLGCGPGIYAELFYQYGYQVTGIDLSKRSISYAQASAKQKGFDIIYLRSDYTKSNFRQHYDLVTLIYCDFGVLPPATRKKLLQKIYNTLSPKGALLFDVFTPLQYDGAVEHKNWQINENGFWHNDWHLVLNAFYRYDNVHTFLNQYTVINEDRITTYNIWEHTFSLKELEKDLKNAGFTKLDFYKDVIGQKYDKTSKTICVIAQK</sequence>
<dbReference type="SUPFAM" id="SSF53335">
    <property type="entry name" value="S-adenosyl-L-methionine-dependent methyltransferases"/>
    <property type="match status" value="1"/>
</dbReference>
<dbReference type="InterPro" id="IPR029063">
    <property type="entry name" value="SAM-dependent_MTases_sf"/>
</dbReference>
<accession>A0A3E3AI30</accession>
<proteinExistence type="predicted"/>
<protein>
    <submittedName>
        <fullName evidence="4">Class I SAM-dependent methyltransferase</fullName>
    </submittedName>
</protein>
<reference evidence="3" key="2">
    <citation type="submission" date="2023-01" db="EMBL/GenBank/DDBJ databases">
        <title>Human gut microbiome strain richness.</title>
        <authorList>
            <person name="Chen-Liaw A."/>
        </authorList>
    </citation>
    <scope>NUCLEOTIDE SEQUENCE</scope>
    <source>
        <strain evidence="3">1001217st2_G6_1001217B_191108</strain>
    </source>
</reference>
<feature type="domain" description="Methyltransferase" evidence="2">
    <location>
        <begin position="71"/>
        <end position="164"/>
    </location>
</feature>
<dbReference type="Proteomes" id="UP001211987">
    <property type="component" value="Unassembled WGS sequence"/>
</dbReference>
<dbReference type="AlphaFoldDB" id="A0A3E3AI30"/>
<reference evidence="4 5" key="1">
    <citation type="submission" date="2018-08" db="EMBL/GenBank/DDBJ databases">
        <title>A genome reference for cultivated species of the human gut microbiota.</title>
        <authorList>
            <person name="Zou Y."/>
            <person name="Xue W."/>
            <person name="Luo G."/>
        </authorList>
    </citation>
    <scope>NUCLEOTIDE SEQUENCE [LARGE SCALE GENOMIC DNA]</scope>
    <source>
        <strain evidence="4 5">OM06-4</strain>
    </source>
</reference>
<dbReference type="RefSeq" id="WP_003535680.1">
    <property type="nucleotide sequence ID" value="NZ_AP031443.1"/>
</dbReference>
<evidence type="ECO:0000256" key="1">
    <source>
        <dbReference type="ARBA" id="ARBA00022679"/>
    </source>
</evidence>
<gene>
    <name evidence="4" type="ORF">DXB93_08605</name>
    <name evidence="3" type="ORF">PM738_08105</name>
</gene>
<dbReference type="Gene3D" id="2.20.25.110">
    <property type="entry name" value="S-adenosyl-L-methionine-dependent methyltransferases"/>
    <property type="match status" value="1"/>
</dbReference>
<organism evidence="4 5">
    <name type="scientific">Thomasclavelia ramosa</name>
    <dbReference type="NCBI Taxonomy" id="1547"/>
    <lineage>
        <taxon>Bacteria</taxon>
        <taxon>Bacillati</taxon>
        <taxon>Bacillota</taxon>
        <taxon>Erysipelotrichia</taxon>
        <taxon>Erysipelotrichales</taxon>
        <taxon>Coprobacillaceae</taxon>
        <taxon>Thomasclavelia</taxon>
    </lineage>
</organism>
<dbReference type="Gene3D" id="3.40.50.150">
    <property type="entry name" value="Vaccinia Virus protein VP39"/>
    <property type="match status" value="1"/>
</dbReference>
<dbReference type="GeneID" id="64197568"/>
<evidence type="ECO:0000313" key="5">
    <source>
        <dbReference type="Proteomes" id="UP000261032"/>
    </source>
</evidence>
<dbReference type="GO" id="GO:0008168">
    <property type="term" value="F:methyltransferase activity"/>
    <property type="evidence" value="ECO:0007669"/>
    <property type="project" value="UniProtKB-KW"/>
</dbReference>
<evidence type="ECO:0000259" key="2">
    <source>
        <dbReference type="Pfam" id="PF13649"/>
    </source>
</evidence>
<dbReference type="CDD" id="cd02440">
    <property type="entry name" value="AdoMet_MTases"/>
    <property type="match status" value="1"/>
</dbReference>
<dbReference type="EMBL" id="QUSL01000011">
    <property type="protein sequence ID" value="RGD85424.1"/>
    <property type="molecule type" value="Genomic_DNA"/>
</dbReference>
<dbReference type="PANTHER" id="PTHR43861">
    <property type="entry name" value="TRANS-ACONITATE 2-METHYLTRANSFERASE-RELATED"/>
    <property type="match status" value="1"/>
</dbReference>
<comment type="caution">
    <text evidence="4">The sequence shown here is derived from an EMBL/GenBank/DDBJ whole genome shotgun (WGS) entry which is preliminary data.</text>
</comment>
<dbReference type="Proteomes" id="UP000261032">
    <property type="component" value="Unassembled WGS sequence"/>
</dbReference>
<keyword evidence="1 4" id="KW-0808">Transferase</keyword>
<evidence type="ECO:0000313" key="3">
    <source>
        <dbReference type="EMBL" id="MDB7083761.1"/>
    </source>
</evidence>
<dbReference type="Pfam" id="PF13649">
    <property type="entry name" value="Methyltransf_25"/>
    <property type="match status" value="1"/>
</dbReference>
<evidence type="ECO:0000313" key="4">
    <source>
        <dbReference type="EMBL" id="RGD85424.1"/>
    </source>
</evidence>
<name>A0A3E3AI30_9FIRM</name>